<dbReference type="EMBL" id="GBRH01164562">
    <property type="protein sequence ID" value="JAE33334.1"/>
    <property type="molecule type" value="Transcribed_RNA"/>
</dbReference>
<reference evidence="1" key="1">
    <citation type="submission" date="2014-09" db="EMBL/GenBank/DDBJ databases">
        <authorList>
            <person name="Magalhaes I.L.F."/>
            <person name="Oliveira U."/>
            <person name="Santos F.R."/>
            <person name="Vidigal T.H.D.A."/>
            <person name="Brescovit A.D."/>
            <person name="Santos A.J."/>
        </authorList>
    </citation>
    <scope>NUCLEOTIDE SEQUENCE</scope>
    <source>
        <tissue evidence="1">Shoot tissue taken approximately 20 cm above the soil surface</tissue>
    </source>
</reference>
<accession>A0A0A9HBZ5</accession>
<reference evidence="1" key="2">
    <citation type="journal article" date="2015" name="Data Brief">
        <title>Shoot transcriptome of the giant reed, Arundo donax.</title>
        <authorList>
            <person name="Barrero R.A."/>
            <person name="Guerrero F.D."/>
            <person name="Moolhuijzen P."/>
            <person name="Goolsby J.A."/>
            <person name="Tidwell J."/>
            <person name="Bellgard S.E."/>
            <person name="Bellgard M.I."/>
        </authorList>
    </citation>
    <scope>NUCLEOTIDE SEQUENCE</scope>
    <source>
        <tissue evidence="1">Shoot tissue taken approximately 20 cm above the soil surface</tissue>
    </source>
</reference>
<protein>
    <submittedName>
        <fullName evidence="1">Uncharacterized protein</fullName>
    </submittedName>
</protein>
<organism evidence="1">
    <name type="scientific">Arundo donax</name>
    <name type="common">Giant reed</name>
    <name type="synonym">Donax arundinaceus</name>
    <dbReference type="NCBI Taxonomy" id="35708"/>
    <lineage>
        <taxon>Eukaryota</taxon>
        <taxon>Viridiplantae</taxon>
        <taxon>Streptophyta</taxon>
        <taxon>Embryophyta</taxon>
        <taxon>Tracheophyta</taxon>
        <taxon>Spermatophyta</taxon>
        <taxon>Magnoliopsida</taxon>
        <taxon>Liliopsida</taxon>
        <taxon>Poales</taxon>
        <taxon>Poaceae</taxon>
        <taxon>PACMAD clade</taxon>
        <taxon>Arundinoideae</taxon>
        <taxon>Arundineae</taxon>
        <taxon>Arundo</taxon>
    </lineage>
</organism>
<sequence length="41" mass="4875">MHSRQRSRRFEMKNFTLSSLISSKGTEDCGKLYWNAMRSSF</sequence>
<evidence type="ECO:0000313" key="1">
    <source>
        <dbReference type="EMBL" id="JAE33334.1"/>
    </source>
</evidence>
<dbReference type="AlphaFoldDB" id="A0A0A9HBZ5"/>
<proteinExistence type="predicted"/>
<name>A0A0A9HBZ5_ARUDO</name>